<feature type="non-terminal residue" evidence="32">
    <location>
        <position position="778"/>
    </location>
</feature>
<dbReference type="SUPFAM" id="SSF49417">
    <property type="entry name" value="p53-like transcription factors"/>
    <property type="match status" value="1"/>
</dbReference>
<dbReference type="InterPro" id="IPR051577">
    <property type="entry name" value="MRF-like"/>
</dbReference>
<keyword evidence="14" id="KW-0175">Coiled coil</keyword>
<dbReference type="OrthoDB" id="27041at2759"/>
<feature type="transmembrane region" description="Helical" evidence="29">
    <location>
        <begin position="18"/>
        <end position="41"/>
    </location>
</feature>
<dbReference type="Proteomes" id="UP000245341">
    <property type="component" value="Unplaced"/>
</dbReference>
<evidence type="ECO:0000256" key="29">
    <source>
        <dbReference type="SAM" id="Phobius"/>
    </source>
</evidence>
<dbReference type="GO" id="GO:0045893">
    <property type="term" value="P:positive regulation of DNA-templated transcription"/>
    <property type="evidence" value="ECO:0007669"/>
    <property type="project" value="TreeGrafter"/>
</dbReference>
<evidence type="ECO:0000256" key="2">
    <source>
        <dbReference type="ARBA" id="ARBA00004389"/>
    </source>
</evidence>
<feature type="domain" description="NDT80" evidence="30">
    <location>
        <begin position="431"/>
        <end position="722"/>
    </location>
</feature>
<feature type="compositionally biased region" description="Pro residues" evidence="28">
    <location>
        <begin position="359"/>
        <end position="379"/>
    </location>
</feature>
<evidence type="ECO:0000256" key="10">
    <source>
        <dbReference type="ARBA" id="ARBA00022813"/>
    </source>
</evidence>
<dbReference type="GO" id="GO:0008233">
    <property type="term" value="F:peptidase activity"/>
    <property type="evidence" value="ECO:0007669"/>
    <property type="project" value="UniProtKB-KW"/>
</dbReference>
<evidence type="ECO:0000256" key="11">
    <source>
        <dbReference type="ARBA" id="ARBA00022824"/>
    </source>
</evidence>
<organism evidence="31 32">
    <name type="scientific">Leptonychotes weddellii</name>
    <name type="common">Weddell seal</name>
    <name type="synonym">Otaria weddellii</name>
    <dbReference type="NCBI Taxonomy" id="9713"/>
    <lineage>
        <taxon>Eukaryota</taxon>
        <taxon>Metazoa</taxon>
        <taxon>Chordata</taxon>
        <taxon>Craniata</taxon>
        <taxon>Vertebrata</taxon>
        <taxon>Euteleostomi</taxon>
        <taxon>Mammalia</taxon>
        <taxon>Eutheria</taxon>
        <taxon>Laurasiatheria</taxon>
        <taxon>Carnivora</taxon>
        <taxon>Caniformia</taxon>
        <taxon>Pinnipedia</taxon>
        <taxon>Phocidae</taxon>
        <taxon>Monachinae</taxon>
        <taxon>Lobodontini</taxon>
        <taxon>Leptonychotes</taxon>
    </lineage>
</organism>
<keyword evidence="15 27" id="KW-0238">DNA-binding</keyword>
<gene>
    <name evidence="32" type="primary">LOC102742480</name>
</gene>
<evidence type="ECO:0000256" key="18">
    <source>
        <dbReference type="ARBA" id="ARBA00023163"/>
    </source>
</evidence>
<keyword evidence="17" id="KW-0010">Activator</keyword>
<dbReference type="FunFam" id="2.60.40.1390:FF:000011">
    <property type="entry name" value="Myelin regulatory factor-like"/>
    <property type="match status" value="1"/>
</dbReference>
<dbReference type="RefSeq" id="XP_030878850.1">
    <property type="nucleotide sequence ID" value="XM_031022990.1"/>
</dbReference>
<reference evidence="32" key="1">
    <citation type="submission" date="2025-08" db="UniProtKB">
        <authorList>
            <consortium name="RefSeq"/>
        </authorList>
    </citation>
    <scope>IDENTIFICATION</scope>
    <source>
        <tissue evidence="32">Liver</tissue>
    </source>
</reference>
<evidence type="ECO:0000256" key="1">
    <source>
        <dbReference type="ARBA" id="ARBA00004123"/>
    </source>
</evidence>
<evidence type="ECO:0000259" key="30">
    <source>
        <dbReference type="PROSITE" id="PS51517"/>
    </source>
</evidence>
<evidence type="ECO:0000256" key="25">
    <source>
        <dbReference type="ARBA" id="ARBA00067854"/>
    </source>
</evidence>
<keyword evidence="5" id="KW-0963">Cytoplasm</keyword>
<dbReference type="AlphaFoldDB" id="A0A7F8QC78"/>
<evidence type="ECO:0000256" key="21">
    <source>
        <dbReference type="ARBA" id="ARBA00055922"/>
    </source>
</evidence>
<dbReference type="GeneID" id="102742480"/>
<evidence type="ECO:0000256" key="7">
    <source>
        <dbReference type="ARBA" id="ARBA00022692"/>
    </source>
</evidence>
<comment type="function">
    <text evidence="22">Membrane-bound part that has no transcription factor activity and remains attached to the endoplasmic reticulum membrane following cleavage.</text>
</comment>
<evidence type="ECO:0000256" key="5">
    <source>
        <dbReference type="ARBA" id="ARBA00022490"/>
    </source>
</evidence>
<keyword evidence="16 29" id="KW-0472">Membrane</keyword>
<feature type="transmembrane region" description="Helical" evidence="29">
    <location>
        <begin position="102"/>
        <end position="123"/>
    </location>
</feature>
<dbReference type="GO" id="GO:0005789">
    <property type="term" value="C:endoplasmic reticulum membrane"/>
    <property type="evidence" value="ECO:0007669"/>
    <property type="project" value="UniProtKB-SubCell"/>
</dbReference>
<feature type="region of interest" description="Disordered" evidence="28">
    <location>
        <begin position="239"/>
        <end position="277"/>
    </location>
</feature>
<comment type="subunit">
    <text evidence="24">Homotrimer. Interacts (via C-terminal region) with TMEM98; the interaction inhibits MYRF self-cleavage.</text>
</comment>
<evidence type="ECO:0000256" key="22">
    <source>
        <dbReference type="ARBA" id="ARBA00057438"/>
    </source>
</evidence>
<dbReference type="GO" id="GO:0032286">
    <property type="term" value="P:central nervous system myelin maintenance"/>
    <property type="evidence" value="ECO:0007669"/>
    <property type="project" value="TreeGrafter"/>
</dbReference>
<feature type="transmembrane region" description="Helical" evidence="29">
    <location>
        <begin position="61"/>
        <end position="81"/>
    </location>
</feature>
<dbReference type="InterPro" id="IPR008967">
    <property type="entry name" value="p53-like_TF_DNA-bd_sf"/>
</dbReference>
<dbReference type="PROSITE" id="PS51517">
    <property type="entry name" value="NDT80"/>
    <property type="match status" value="1"/>
</dbReference>
<dbReference type="GO" id="GO:0043565">
    <property type="term" value="F:sequence-specific DNA binding"/>
    <property type="evidence" value="ECO:0007669"/>
    <property type="project" value="TreeGrafter"/>
</dbReference>
<evidence type="ECO:0000256" key="14">
    <source>
        <dbReference type="ARBA" id="ARBA00023054"/>
    </source>
</evidence>
<dbReference type="GO" id="GO:0003700">
    <property type="term" value="F:DNA-binding transcription factor activity"/>
    <property type="evidence" value="ECO:0007669"/>
    <property type="project" value="UniProtKB-UniRule"/>
</dbReference>
<dbReference type="FunFam" id="2.60.40.1390:FF:000001">
    <property type="entry name" value="Myelin gene regulatory factor"/>
    <property type="match status" value="1"/>
</dbReference>
<evidence type="ECO:0000256" key="17">
    <source>
        <dbReference type="ARBA" id="ARBA00023159"/>
    </source>
</evidence>
<evidence type="ECO:0000256" key="27">
    <source>
        <dbReference type="PROSITE-ProRule" id="PRU00850"/>
    </source>
</evidence>
<keyword evidence="9" id="KW-0378">Hydrolase</keyword>
<evidence type="ECO:0000256" key="16">
    <source>
        <dbReference type="ARBA" id="ARBA00023136"/>
    </source>
</evidence>
<dbReference type="GO" id="GO:0016540">
    <property type="term" value="P:protein autoprocessing"/>
    <property type="evidence" value="ECO:0007669"/>
    <property type="project" value="TreeGrafter"/>
</dbReference>
<dbReference type="PANTHER" id="PTHR13029:SF16">
    <property type="entry name" value="MYELIN REGULATORY FACTOR"/>
    <property type="match status" value="1"/>
</dbReference>
<evidence type="ECO:0000256" key="15">
    <source>
        <dbReference type="ARBA" id="ARBA00023125"/>
    </source>
</evidence>
<protein>
    <recommendedName>
        <fullName evidence="25">Myelin regulatory factor</fullName>
    </recommendedName>
    <alternativeName>
        <fullName evidence="26">Myelin gene regulatory factor</fullName>
    </alternativeName>
</protein>
<keyword evidence="7 29" id="KW-0812">Transmembrane</keyword>
<comment type="similarity">
    <text evidence="4">Belongs to the MRF family.</text>
</comment>
<comment type="function">
    <text evidence="21">Transcription factor that specifically activates expression of myelin genes such as MBP, MOG, MAG, DUSP15 and PLP1 during oligodendrocyte (OL) maturation, thereby playing a central role in oligodendrocyte maturation and CNS myelination. Specifically recognizes and binds DNA sequence 5'-CTGGYAC-3' in the regulatory regions of myelin-specific genes and directly activates their expression. Not only required during oligodendrocyte differentiation but is also required on an ongoing basis for the maintenance of expression of myelin genes and for the maintenance of a mature, viable oligodendrocyte phenotype.</text>
</comment>
<dbReference type="PANTHER" id="PTHR13029">
    <property type="match status" value="1"/>
</dbReference>
<keyword evidence="31" id="KW-1185">Reference proteome</keyword>
<evidence type="ECO:0000256" key="6">
    <source>
        <dbReference type="ARBA" id="ARBA00022670"/>
    </source>
</evidence>
<dbReference type="InterPro" id="IPR037141">
    <property type="entry name" value="NDT80_DNA-bd_dom_sf"/>
</dbReference>
<evidence type="ECO:0000256" key="28">
    <source>
        <dbReference type="SAM" id="MobiDB-lite"/>
    </source>
</evidence>
<evidence type="ECO:0000256" key="12">
    <source>
        <dbReference type="ARBA" id="ARBA00022989"/>
    </source>
</evidence>
<feature type="DNA-binding region" description="NDT80" evidence="27">
    <location>
        <begin position="431"/>
        <end position="722"/>
    </location>
</feature>
<keyword evidence="6" id="KW-0645">Protease</keyword>
<keyword evidence="18" id="KW-0804">Transcription</keyword>
<keyword evidence="12 29" id="KW-1133">Transmembrane helix</keyword>
<evidence type="ECO:0000313" key="31">
    <source>
        <dbReference type="Proteomes" id="UP000245341"/>
    </source>
</evidence>
<evidence type="ECO:0000256" key="24">
    <source>
        <dbReference type="ARBA" id="ARBA00064388"/>
    </source>
</evidence>
<evidence type="ECO:0000256" key="13">
    <source>
        <dbReference type="ARBA" id="ARBA00023015"/>
    </source>
</evidence>
<evidence type="ECO:0000256" key="23">
    <source>
        <dbReference type="ARBA" id="ARBA00060149"/>
    </source>
</evidence>
<evidence type="ECO:0000256" key="19">
    <source>
        <dbReference type="ARBA" id="ARBA00023180"/>
    </source>
</evidence>
<evidence type="ECO:0000256" key="20">
    <source>
        <dbReference type="ARBA" id="ARBA00023242"/>
    </source>
</evidence>
<keyword evidence="8" id="KW-0221">Differentiation</keyword>
<feature type="region of interest" description="Disordered" evidence="28">
    <location>
        <begin position="459"/>
        <end position="520"/>
    </location>
</feature>
<feature type="compositionally biased region" description="Pro residues" evidence="28">
    <location>
        <begin position="467"/>
        <end position="483"/>
    </location>
</feature>
<accession>A0A7F8QC78</accession>
<keyword evidence="13" id="KW-0805">Transcription regulation</keyword>
<keyword evidence="20" id="KW-0539">Nucleus</keyword>
<evidence type="ECO:0000256" key="9">
    <source>
        <dbReference type="ARBA" id="ARBA00022801"/>
    </source>
</evidence>
<feature type="region of interest" description="Disordered" evidence="28">
    <location>
        <begin position="298"/>
        <end position="331"/>
    </location>
</feature>
<dbReference type="Pfam" id="PF05224">
    <property type="entry name" value="NDT80_PhoG"/>
    <property type="match status" value="1"/>
</dbReference>
<feature type="region of interest" description="Disordered" evidence="28">
    <location>
        <begin position="351"/>
        <end position="382"/>
    </location>
</feature>
<feature type="compositionally biased region" description="Low complexity" evidence="28">
    <location>
        <begin position="484"/>
        <end position="496"/>
    </location>
</feature>
<sequence length="778" mass="85462">MPGIVVFRRRWSVGSDDLVLPAIFLFLLHTTWFVILSVVLFGLVYNPNEACSLNLVDHGRGYLGILLSCMIAEMAIIWLSMRGGILYTEPRESMQYVLYVRLAILVIEFIYAIVGIVWLTQYYTSCNDLTAKNVTLGMVVCNWVVILSVCITVLCVFDPTGRTFVKLRATKRRQRNLRTYNLRAGYPSPRYGGDKLCSHDINGALEPSNIDTSILEEYISKEDASDLCFPDISAPASAASYPHGPPAIPGSSGGHHLSPPGGGPSPGRHGSLPAPSYSSALNCNNNAVASVPKPFLGGSGPPIKAEPKAPYAPGTLPDSPPDSGSEAYSPQQVNDPHLLRTITPETLCHVGVPSRLEHPPPPPAHLPGPPPPPPPPPHYPVLQRDLYMKTEPPMPPYAAMGQGLVPSDLHHTQQSQMLHQLLQQHGAELPTHPSKKRKHSESPPNTLNAQMLNGMIKQEPGTATTLPPHPARAPSPPWPPQGPLSPGSGSLPLSIARVQTPPWHPPGAPSPGLLQDNDSLSGSYLDPNYQSIKWQPHQQNKWATLYDANYKELPMLTYRVDADKGFNFSVGDDAFVCQKKNHFQVTVYIGMLGEPKYVKTPEGLKPLDCFYLKLHGVKLEALNQSINIEQSQSDRSKRPFNPVTVNLPPEQVTKVTVGRLHFSETTANNMRKKGKPNPDQRYFMLVVALQAHAQNQNYTLAAQISERIIVRASNPGQFESDSDVLWQRAQVPDTVFHHGRVGINTDRPDEALVVHGNVKVMGSLMHPSDLRAKEHVQE</sequence>
<comment type="subcellular location">
    <subcellularLocation>
        <location evidence="3">Cytoplasm</location>
    </subcellularLocation>
    <subcellularLocation>
        <location evidence="2">Endoplasmic reticulum membrane</location>
        <topology evidence="2">Single-pass membrane protein</topology>
    </subcellularLocation>
    <subcellularLocation>
        <location evidence="1">Nucleus</location>
    </subcellularLocation>
</comment>
<evidence type="ECO:0000313" key="32">
    <source>
        <dbReference type="RefSeq" id="XP_030878850.1"/>
    </source>
</evidence>
<comment type="function">
    <text evidence="23">Constitutes a precursor of the transcription factor. Mediates the autocatalytic cleavage that releases the Myelin regulatory factor, N-terminal component that specifically activates transcription of central nervous system (CNS) myelin genes.</text>
</comment>
<evidence type="ECO:0000256" key="26">
    <source>
        <dbReference type="ARBA" id="ARBA00075238"/>
    </source>
</evidence>
<name>A0A7F8QC78_LEPWE</name>
<dbReference type="GO" id="GO:0005634">
    <property type="term" value="C:nucleus"/>
    <property type="evidence" value="ECO:0007669"/>
    <property type="project" value="UniProtKB-SubCell"/>
</dbReference>
<proteinExistence type="inferred from homology"/>
<keyword evidence="11" id="KW-0256">Endoplasmic reticulum</keyword>
<keyword evidence="19" id="KW-0325">Glycoprotein</keyword>
<dbReference type="KEGG" id="lww:102742480"/>
<evidence type="ECO:0000256" key="8">
    <source>
        <dbReference type="ARBA" id="ARBA00022782"/>
    </source>
</evidence>
<evidence type="ECO:0000256" key="3">
    <source>
        <dbReference type="ARBA" id="ARBA00004496"/>
    </source>
</evidence>
<dbReference type="InterPro" id="IPR024061">
    <property type="entry name" value="NDT80_DNA-bd_dom"/>
</dbReference>
<dbReference type="Gene3D" id="2.60.40.1390">
    <property type="entry name" value="NDT80 DNA-binding domain"/>
    <property type="match status" value="1"/>
</dbReference>
<evidence type="ECO:0000256" key="4">
    <source>
        <dbReference type="ARBA" id="ARBA00008221"/>
    </source>
</evidence>
<feature type="transmembrane region" description="Helical" evidence="29">
    <location>
        <begin position="135"/>
        <end position="157"/>
    </location>
</feature>
<keyword evidence="10" id="KW-0068">Autocatalytic cleavage</keyword>